<sequence length="258" mass="27802">MIEISPPDRRVLAHWFPTGSPGPATIGEHVLATGIGRWWADQPVQPSMVAVSCAGHVVLRGSPQKLTPGVLAPLAGNRVEAPAPFLPALGAAFDRLTPWERMIWTLQCEPRPVIVPRTVTVRRLEPADADAVDALGPDASWLSAGWGGPRGLSMSGHAWGAVGRGGRILAVTCTFFRGSRYEDVAVYAVPDRRDHRLALACVASLCADIRARGRTPGWNCSVHNRAGRLLAWTAGFRLVREYVHYAAGSPVSRERLSA</sequence>
<dbReference type="OrthoDB" id="3570754at2"/>
<keyword evidence="2" id="KW-0808">Transferase</keyword>
<proteinExistence type="predicted"/>
<dbReference type="RefSeq" id="WP_067308660.1">
    <property type="nucleotide sequence ID" value="NZ_CP016279.1"/>
</dbReference>
<dbReference type="EMBL" id="JAGGLP010000042">
    <property type="protein sequence ID" value="MBP2056204.1"/>
    <property type="molecule type" value="Genomic_DNA"/>
</dbReference>
<keyword evidence="5" id="KW-1185">Reference proteome</keyword>
<evidence type="ECO:0000259" key="1">
    <source>
        <dbReference type="PROSITE" id="PS51186"/>
    </source>
</evidence>
<dbReference type="EMBL" id="CP016279">
    <property type="protein sequence ID" value="ANP52480.1"/>
    <property type="molecule type" value="Genomic_DNA"/>
</dbReference>
<gene>
    <name evidence="2" type="ORF">AVL59_25720</name>
    <name evidence="3" type="ORF">J2Z21_009222</name>
</gene>
<name>A0A1B1B0Z6_9ACTN</name>
<reference evidence="2 4" key="1">
    <citation type="submission" date="2016-06" db="EMBL/GenBank/DDBJ databases">
        <title>Complete genome sequence of Streptomyces griseochromogenes ATCC 14511, the Blasticidin S producer.</title>
        <authorList>
            <person name="Wu L."/>
        </authorList>
    </citation>
    <scope>NUCLEOTIDE SEQUENCE [LARGE SCALE GENOMIC DNA]</scope>
    <source>
        <strain evidence="2 4">ATCC 14511</strain>
    </source>
</reference>
<protein>
    <submittedName>
        <fullName evidence="2">Acetyltransferase</fullName>
    </submittedName>
</protein>
<evidence type="ECO:0000313" key="4">
    <source>
        <dbReference type="Proteomes" id="UP000092659"/>
    </source>
</evidence>
<organism evidence="2 4">
    <name type="scientific">Streptomyces griseochromogenes</name>
    <dbReference type="NCBI Taxonomy" id="68214"/>
    <lineage>
        <taxon>Bacteria</taxon>
        <taxon>Bacillati</taxon>
        <taxon>Actinomycetota</taxon>
        <taxon>Actinomycetes</taxon>
        <taxon>Kitasatosporales</taxon>
        <taxon>Streptomycetaceae</taxon>
        <taxon>Streptomyces</taxon>
    </lineage>
</organism>
<dbReference type="PROSITE" id="PS51186">
    <property type="entry name" value="GNAT"/>
    <property type="match status" value="1"/>
</dbReference>
<dbReference type="Proteomes" id="UP000092659">
    <property type="component" value="Chromosome"/>
</dbReference>
<dbReference type="AlphaFoldDB" id="A0A1B1B0Z6"/>
<dbReference type="Pfam" id="PF12746">
    <property type="entry name" value="GNAT_acetyltran"/>
    <property type="match status" value="1"/>
</dbReference>
<evidence type="ECO:0000313" key="5">
    <source>
        <dbReference type="Proteomes" id="UP001519309"/>
    </source>
</evidence>
<dbReference type="InterPro" id="IPR027365">
    <property type="entry name" value="GNAT_acetyltra_YdfB-like"/>
</dbReference>
<accession>A0A1B1B0Z6</accession>
<dbReference type="Proteomes" id="UP001519309">
    <property type="component" value="Unassembled WGS sequence"/>
</dbReference>
<dbReference type="Gene3D" id="3.40.630.30">
    <property type="match status" value="1"/>
</dbReference>
<evidence type="ECO:0000313" key="3">
    <source>
        <dbReference type="EMBL" id="MBP2056204.1"/>
    </source>
</evidence>
<dbReference type="GO" id="GO:0016747">
    <property type="term" value="F:acyltransferase activity, transferring groups other than amino-acyl groups"/>
    <property type="evidence" value="ECO:0007669"/>
    <property type="project" value="InterPro"/>
</dbReference>
<dbReference type="InterPro" id="IPR016181">
    <property type="entry name" value="Acyl_CoA_acyltransferase"/>
</dbReference>
<dbReference type="InterPro" id="IPR000182">
    <property type="entry name" value="GNAT_dom"/>
</dbReference>
<reference evidence="3 5" key="2">
    <citation type="submission" date="2021-03" db="EMBL/GenBank/DDBJ databases">
        <title>Genomic Encyclopedia of Type Strains, Phase IV (KMG-IV): sequencing the most valuable type-strain genomes for metagenomic binning, comparative biology and taxonomic classification.</title>
        <authorList>
            <person name="Goeker M."/>
        </authorList>
    </citation>
    <scope>NUCLEOTIDE SEQUENCE [LARGE SCALE GENOMIC DNA]</scope>
    <source>
        <strain evidence="3 5">DSM 40499</strain>
    </source>
</reference>
<dbReference type="SUPFAM" id="SSF55729">
    <property type="entry name" value="Acyl-CoA N-acyltransferases (Nat)"/>
    <property type="match status" value="1"/>
</dbReference>
<dbReference type="KEGG" id="sgs:AVL59_25720"/>
<feature type="domain" description="N-acetyltransferase" evidence="1">
    <location>
        <begin position="119"/>
        <end position="258"/>
    </location>
</feature>
<evidence type="ECO:0000313" key="2">
    <source>
        <dbReference type="EMBL" id="ANP52480.1"/>
    </source>
</evidence>